<gene>
    <name evidence="12" type="ORF">SK128_018674</name>
</gene>
<evidence type="ECO:0000256" key="1">
    <source>
        <dbReference type="ARBA" id="ARBA00010897"/>
    </source>
</evidence>
<reference evidence="12 13" key="1">
    <citation type="submission" date="2023-11" db="EMBL/GenBank/DDBJ databases">
        <title>Halocaridina rubra genome assembly.</title>
        <authorList>
            <person name="Smith C."/>
        </authorList>
    </citation>
    <scope>NUCLEOTIDE SEQUENCE [LARGE SCALE GENOMIC DNA]</scope>
    <source>
        <strain evidence="12">EP-1</strain>
        <tissue evidence="12">Whole</tissue>
    </source>
</reference>
<organism evidence="12 13">
    <name type="scientific">Halocaridina rubra</name>
    <name type="common">Hawaiian red shrimp</name>
    <dbReference type="NCBI Taxonomy" id="373956"/>
    <lineage>
        <taxon>Eukaryota</taxon>
        <taxon>Metazoa</taxon>
        <taxon>Ecdysozoa</taxon>
        <taxon>Arthropoda</taxon>
        <taxon>Crustacea</taxon>
        <taxon>Multicrustacea</taxon>
        <taxon>Malacostraca</taxon>
        <taxon>Eumalacostraca</taxon>
        <taxon>Eucarida</taxon>
        <taxon>Decapoda</taxon>
        <taxon>Pleocyemata</taxon>
        <taxon>Caridea</taxon>
        <taxon>Atyoidea</taxon>
        <taxon>Atyidae</taxon>
        <taxon>Halocaridina</taxon>
    </lineage>
</organism>
<dbReference type="PIRSF" id="PIRSF005943">
    <property type="entry name" value="NMPRT"/>
    <property type="match status" value="1"/>
</dbReference>
<dbReference type="Gene3D" id="3.20.20.70">
    <property type="entry name" value="Aldolase class I"/>
    <property type="match status" value="1"/>
</dbReference>
<evidence type="ECO:0000259" key="10">
    <source>
        <dbReference type="Pfam" id="PF04095"/>
    </source>
</evidence>
<evidence type="ECO:0000256" key="5">
    <source>
        <dbReference type="ARBA" id="ARBA00035007"/>
    </source>
</evidence>
<dbReference type="CDD" id="cd01569">
    <property type="entry name" value="PBEF_like"/>
    <property type="match status" value="1"/>
</dbReference>
<keyword evidence="2" id="KW-0662">Pyridine nucleotide biosynthesis</keyword>
<feature type="non-terminal residue" evidence="12">
    <location>
        <position position="1"/>
    </location>
</feature>
<proteinExistence type="inferred from homology"/>
<sequence length="440" mass="49049">FPYTVFFGLQYILKRWLCGPVVTMEMIEEAKELFSQHFQRENIFNEEGWRYIVEHHGGKLPLRVCAVPEGSVIPTKNVLFTVESTDPLVPWVTNFFETIFVQVWYPMTVATNSRIQKQIIHHYLTETHDNLEPLPFQLHDFGYRGVSSVETASIGGAAHLVNFKGTDTVASLLFLRKYYHSSMAGFSIPASEHSTITTWGRQGEADAFRNMMESFPNGTVACVSDSYDIWKSCEEVWGDQLKDMVIERGKRGGALVIRPDSGDPPAVVLRCLEILGKAFGTETNSKGYKCLPSYLKIIQGDGISYITIGSILENLKAHGWSASNVVFGSGGSLLQKVDRDTQKCAFKCSYAVINGNAVDVYKQPITDPGKTSKKGRLALHFINGSYVTVSQESADPEQDLLVPVFENGELLKDYTLEEVRQRAELKPGDIDIMGFLASSA</sequence>
<comment type="catalytic activity">
    <reaction evidence="8">
        <text>beta-nicotinamide D-ribonucleotide + diphosphate = 5-phospho-alpha-D-ribose 1-diphosphate + nicotinamide + H(+)</text>
        <dbReference type="Rhea" id="RHEA:16149"/>
        <dbReference type="ChEBI" id="CHEBI:14649"/>
        <dbReference type="ChEBI" id="CHEBI:15378"/>
        <dbReference type="ChEBI" id="CHEBI:17154"/>
        <dbReference type="ChEBI" id="CHEBI:33019"/>
        <dbReference type="ChEBI" id="CHEBI:58017"/>
        <dbReference type="EC" id="2.4.2.12"/>
    </reaction>
    <physiologicalReaction direction="right-to-left" evidence="8">
        <dbReference type="Rhea" id="RHEA:16151"/>
    </physiologicalReaction>
</comment>
<dbReference type="InterPro" id="IPR013785">
    <property type="entry name" value="Aldolase_TIM"/>
</dbReference>
<evidence type="ECO:0000256" key="7">
    <source>
        <dbReference type="ARBA" id="ARBA00035036"/>
    </source>
</evidence>
<evidence type="ECO:0000256" key="8">
    <source>
        <dbReference type="ARBA" id="ARBA00047835"/>
    </source>
</evidence>
<dbReference type="InterPro" id="IPR041525">
    <property type="entry name" value="N/Namide_PRibTrfase"/>
</dbReference>
<evidence type="ECO:0000313" key="12">
    <source>
        <dbReference type="EMBL" id="KAK7077965.1"/>
    </source>
</evidence>
<feature type="binding site" evidence="9">
    <location>
        <position position="258"/>
    </location>
    <ligand>
        <name>diphosphate</name>
        <dbReference type="ChEBI" id="CHEBI:33019"/>
    </ligand>
</feature>
<dbReference type="PANTHER" id="PTHR43816">
    <property type="entry name" value="NICOTINAMIDE PHOSPHORIBOSYLTRANSFERASE"/>
    <property type="match status" value="1"/>
</dbReference>
<dbReference type="PANTHER" id="PTHR43816:SF1">
    <property type="entry name" value="NICOTINAMIDE PHOSPHORIBOSYLTRANSFERASE"/>
    <property type="match status" value="1"/>
</dbReference>
<feature type="domain" description="Nicotinate/nicotinamide phosphoribosyltransferase" evidence="10">
    <location>
        <begin position="136"/>
        <end position="389"/>
    </location>
</feature>
<dbReference type="SUPFAM" id="SSF51690">
    <property type="entry name" value="Nicotinate/Quinolinate PRTase C-terminal domain-like"/>
    <property type="match status" value="1"/>
</dbReference>
<feature type="binding site" evidence="9">
    <location>
        <position position="167"/>
    </location>
    <ligand>
        <name>beta-nicotinamide D-ribonucleotide</name>
        <dbReference type="ChEBI" id="CHEBI:14649"/>
    </ligand>
</feature>
<dbReference type="InterPro" id="IPR016471">
    <property type="entry name" value="Nicotinamide_PRibTrfase"/>
</dbReference>
<protein>
    <recommendedName>
        <fullName evidence="7">Nicotinamide phosphoribosyltransferase</fullName>
        <ecNumber evidence="6">2.4.2.12</ecNumber>
    </recommendedName>
</protein>
<evidence type="ECO:0000313" key="13">
    <source>
        <dbReference type="Proteomes" id="UP001381693"/>
    </source>
</evidence>
<name>A0AAN9AAI0_HALRR</name>
<feature type="domain" description="Nicotinamide phosphoribosyltransferase N-terminal" evidence="11">
    <location>
        <begin position="2"/>
        <end position="64"/>
    </location>
</feature>
<evidence type="ECO:0000256" key="9">
    <source>
        <dbReference type="PIRSR" id="PIRSR005943-1"/>
    </source>
</evidence>
<dbReference type="EC" id="2.4.2.12" evidence="6"/>
<keyword evidence="3" id="KW-0328">Glycosyltransferase</keyword>
<feature type="non-terminal residue" evidence="12">
    <location>
        <position position="440"/>
    </location>
</feature>
<evidence type="ECO:0000256" key="2">
    <source>
        <dbReference type="ARBA" id="ARBA00022642"/>
    </source>
</evidence>
<comment type="caution">
    <text evidence="12">The sequence shown here is derived from an EMBL/GenBank/DDBJ whole genome shotgun (WGS) entry which is preliminary data.</text>
</comment>
<feature type="binding site" evidence="9">
    <location>
        <position position="339"/>
    </location>
    <ligand>
        <name>beta-nicotinamide D-ribonucleotide</name>
        <dbReference type="ChEBI" id="CHEBI:14649"/>
    </ligand>
</feature>
<comment type="pathway">
    <text evidence="5">Cofactor biosynthesis; NAD(+) biosynthesis; nicotinamide D-ribonucleotide from 5-phospho-alpha-D-ribose 1-diphosphate and nicotinamide: step 1/1.</text>
</comment>
<dbReference type="InterPro" id="IPR036068">
    <property type="entry name" value="Nicotinate_pribotase-like_C"/>
</dbReference>
<evidence type="ECO:0000256" key="4">
    <source>
        <dbReference type="ARBA" id="ARBA00022679"/>
    </source>
</evidence>
<evidence type="ECO:0000256" key="3">
    <source>
        <dbReference type="ARBA" id="ARBA00022676"/>
    </source>
</evidence>
<keyword evidence="4" id="KW-0808">Transferase</keyword>
<keyword evidence="13" id="KW-1185">Reference proteome</keyword>
<comment type="similarity">
    <text evidence="1">Belongs to the NAPRTase family.</text>
</comment>
<feature type="binding site" evidence="9">
    <location>
        <begin position="300"/>
        <end position="301"/>
    </location>
    <ligand>
        <name>beta-nicotinamide D-ribonucleotide</name>
        <dbReference type="ChEBI" id="CHEBI:14649"/>
    </ligand>
</feature>
<feature type="binding site" evidence="9">
    <location>
        <position position="331"/>
    </location>
    <ligand>
        <name>beta-nicotinamide D-ribonucleotide</name>
        <dbReference type="ChEBI" id="CHEBI:14649"/>
    </ligand>
</feature>
<dbReference type="GO" id="GO:0009435">
    <property type="term" value="P:NAD+ biosynthetic process"/>
    <property type="evidence" value="ECO:0007669"/>
    <property type="project" value="InterPro"/>
</dbReference>
<evidence type="ECO:0000259" key="11">
    <source>
        <dbReference type="Pfam" id="PF18127"/>
    </source>
</evidence>
<dbReference type="NCBIfam" id="NF006629">
    <property type="entry name" value="PRK09198.1"/>
    <property type="match status" value="1"/>
</dbReference>
<dbReference type="InterPro" id="IPR041529">
    <property type="entry name" value="DUF5598"/>
</dbReference>
<dbReference type="AlphaFoldDB" id="A0AAN9AAI0"/>
<dbReference type="Pfam" id="PF04095">
    <property type="entry name" value="NAPRTase"/>
    <property type="match status" value="1"/>
</dbReference>
<feature type="binding site" evidence="9">
    <location>
        <position position="144"/>
    </location>
    <ligand>
        <name>diphosphate</name>
        <dbReference type="ChEBI" id="CHEBI:33019"/>
    </ligand>
</feature>
<feature type="binding site" evidence="9">
    <location>
        <position position="193"/>
    </location>
    <ligand>
        <name>diphosphate</name>
        <dbReference type="ChEBI" id="CHEBI:33019"/>
    </ligand>
</feature>
<dbReference type="Pfam" id="PF18127">
    <property type="entry name" value="NAMPT_N"/>
    <property type="match status" value="1"/>
</dbReference>
<dbReference type="EMBL" id="JAXCGZ010008101">
    <property type="protein sequence ID" value="KAK7077965.1"/>
    <property type="molecule type" value="Genomic_DNA"/>
</dbReference>
<accession>A0AAN9AAI0</accession>
<dbReference type="GO" id="GO:0047280">
    <property type="term" value="F:nicotinamide phosphoribosyltransferase activity"/>
    <property type="evidence" value="ECO:0007669"/>
    <property type="project" value="UniProtKB-EC"/>
</dbReference>
<feature type="binding site" evidence="9">
    <location>
        <begin position="258"/>
        <end position="260"/>
    </location>
    <ligand>
        <name>beta-nicotinamide D-ribonucleotide</name>
        <dbReference type="ChEBI" id="CHEBI:14649"/>
    </ligand>
</feature>
<evidence type="ECO:0000256" key="6">
    <source>
        <dbReference type="ARBA" id="ARBA00035024"/>
    </source>
</evidence>
<dbReference type="Proteomes" id="UP001381693">
    <property type="component" value="Unassembled WGS sequence"/>
</dbReference>